<comment type="catalytic activity">
    <reaction evidence="7 8">
        <text>an N-acyl-L-alpha-aminoacyl-tRNA + H2O = an N-acyl-L-amino acid + a tRNA + H(+)</text>
        <dbReference type="Rhea" id="RHEA:54448"/>
        <dbReference type="Rhea" id="RHEA-COMP:10123"/>
        <dbReference type="Rhea" id="RHEA-COMP:13883"/>
        <dbReference type="ChEBI" id="CHEBI:15377"/>
        <dbReference type="ChEBI" id="CHEBI:15378"/>
        <dbReference type="ChEBI" id="CHEBI:59874"/>
        <dbReference type="ChEBI" id="CHEBI:78442"/>
        <dbReference type="ChEBI" id="CHEBI:138191"/>
        <dbReference type="EC" id="3.1.1.29"/>
    </reaction>
</comment>
<feature type="site" description="Discriminates between blocked and unblocked aminoacyl-tRNA" evidence="7">
    <location>
        <position position="10"/>
    </location>
</feature>
<dbReference type="PANTHER" id="PTHR17224">
    <property type="entry name" value="PEPTIDYL-TRNA HYDROLASE"/>
    <property type="match status" value="1"/>
</dbReference>
<evidence type="ECO:0000313" key="10">
    <source>
        <dbReference type="EMBL" id="AKP52354.1"/>
    </source>
</evidence>
<evidence type="ECO:0000256" key="8">
    <source>
        <dbReference type="RuleBase" id="RU000673"/>
    </source>
</evidence>
<dbReference type="GO" id="GO:0072344">
    <property type="term" value="P:rescue of stalled ribosome"/>
    <property type="evidence" value="ECO:0007669"/>
    <property type="project" value="UniProtKB-UniRule"/>
</dbReference>
<dbReference type="CDD" id="cd00462">
    <property type="entry name" value="PTH"/>
    <property type="match status" value="1"/>
</dbReference>
<keyword evidence="7" id="KW-0963">Cytoplasm</keyword>
<evidence type="ECO:0000256" key="9">
    <source>
        <dbReference type="RuleBase" id="RU004320"/>
    </source>
</evidence>
<reference evidence="10 11" key="1">
    <citation type="submission" date="2015-07" db="EMBL/GenBank/DDBJ databases">
        <authorList>
            <person name="Kim K.M."/>
        </authorList>
    </citation>
    <scope>NUCLEOTIDE SEQUENCE [LARGE SCALE GENOMIC DNA]</scope>
    <source>
        <strain evidence="10 11">KCTC 12363</strain>
    </source>
</reference>
<dbReference type="PROSITE" id="PS01195">
    <property type="entry name" value="PEPT_TRNA_HYDROL_1"/>
    <property type="match status" value="1"/>
</dbReference>
<dbReference type="FunFam" id="3.40.50.1470:FF:000001">
    <property type="entry name" value="Peptidyl-tRNA hydrolase"/>
    <property type="match status" value="1"/>
</dbReference>
<evidence type="ECO:0000256" key="6">
    <source>
        <dbReference type="ARBA" id="ARBA00050038"/>
    </source>
</evidence>
<proteinExistence type="inferred from homology"/>
<comment type="subcellular location">
    <subcellularLocation>
        <location evidence="7">Cytoplasm</location>
    </subcellularLocation>
</comment>
<dbReference type="PATRIC" id="fig|320787.5.peg.3227"/>
<dbReference type="HAMAP" id="MF_00083">
    <property type="entry name" value="Pept_tRNA_hydro_bact"/>
    <property type="match status" value="1"/>
</dbReference>
<evidence type="ECO:0000256" key="5">
    <source>
        <dbReference type="ARBA" id="ARBA00038063"/>
    </source>
</evidence>
<dbReference type="Gene3D" id="3.40.50.1470">
    <property type="entry name" value="Peptidyl-tRNA hydrolase"/>
    <property type="match status" value="1"/>
</dbReference>
<dbReference type="KEGG" id="camu:CA2015_2949"/>
<feature type="binding site" evidence="7">
    <location>
        <position position="112"/>
    </location>
    <ligand>
        <name>tRNA</name>
        <dbReference type="ChEBI" id="CHEBI:17843"/>
    </ligand>
</feature>
<dbReference type="GO" id="GO:0004045">
    <property type="term" value="F:peptidyl-tRNA hydrolase activity"/>
    <property type="evidence" value="ECO:0007669"/>
    <property type="project" value="UniProtKB-UniRule"/>
</dbReference>
<evidence type="ECO:0000256" key="2">
    <source>
        <dbReference type="ARBA" id="ARBA00022555"/>
    </source>
</evidence>
<dbReference type="Pfam" id="PF01195">
    <property type="entry name" value="Pept_tRNA_hydro"/>
    <property type="match status" value="1"/>
</dbReference>
<comment type="function">
    <text evidence="7">Catalyzes the release of premature peptidyl moieties from peptidyl-tRNA molecules trapped in stalled 50S ribosomal subunits, and thus maintains levels of free tRNAs and 50S ribosomes.</text>
</comment>
<feature type="binding site" evidence="7">
    <location>
        <position position="66"/>
    </location>
    <ligand>
        <name>tRNA</name>
        <dbReference type="ChEBI" id="CHEBI:17843"/>
    </ligand>
</feature>
<evidence type="ECO:0000256" key="1">
    <source>
        <dbReference type="ARBA" id="ARBA00013260"/>
    </source>
</evidence>
<keyword evidence="3 7" id="KW-0378">Hydrolase</keyword>
<dbReference type="InterPro" id="IPR001328">
    <property type="entry name" value="Pept_tRNA_hydro"/>
</dbReference>
<feature type="binding site" evidence="7">
    <location>
        <position position="15"/>
    </location>
    <ligand>
        <name>tRNA</name>
        <dbReference type="ChEBI" id="CHEBI:17843"/>
    </ligand>
</feature>
<dbReference type="NCBIfam" id="TIGR00447">
    <property type="entry name" value="pth"/>
    <property type="match status" value="1"/>
</dbReference>
<dbReference type="STRING" id="320787.CA2015_2949"/>
<dbReference type="GO" id="GO:0000049">
    <property type="term" value="F:tRNA binding"/>
    <property type="evidence" value="ECO:0007669"/>
    <property type="project" value="UniProtKB-UniRule"/>
</dbReference>
<dbReference type="RefSeq" id="WP_048642583.1">
    <property type="nucleotide sequence ID" value="NZ_CP012040.1"/>
</dbReference>
<protein>
    <recommendedName>
        <fullName evidence="6 7">Peptidyl-tRNA hydrolase</fullName>
        <shortName evidence="7">Pth</shortName>
        <ecNumber evidence="1 7">3.1.1.29</ecNumber>
    </recommendedName>
</protein>
<feature type="site" description="Stabilizes the basic form of H active site to accept a proton" evidence="7">
    <location>
        <position position="91"/>
    </location>
</feature>
<evidence type="ECO:0000256" key="3">
    <source>
        <dbReference type="ARBA" id="ARBA00022801"/>
    </source>
</evidence>
<dbReference type="InterPro" id="IPR036416">
    <property type="entry name" value="Pept_tRNA_hydro_sf"/>
</dbReference>
<comment type="function">
    <text evidence="7">Hydrolyzes ribosome-free peptidyl-tRNAs (with 1 or more amino acids incorporated), which drop off the ribosome during protein synthesis, or as a result of ribosome stalling.</text>
</comment>
<dbReference type="InterPro" id="IPR018171">
    <property type="entry name" value="Pept_tRNA_hydro_CS"/>
</dbReference>
<gene>
    <name evidence="7" type="primary">pth</name>
    <name evidence="10" type="ORF">CA2015_2949</name>
</gene>
<comment type="similarity">
    <text evidence="5 7 9">Belongs to the PTH family.</text>
</comment>
<dbReference type="GO" id="GO:0006515">
    <property type="term" value="P:protein quality control for misfolded or incompletely synthesized proteins"/>
    <property type="evidence" value="ECO:0007669"/>
    <property type="project" value="UniProtKB-UniRule"/>
</dbReference>
<dbReference type="Proteomes" id="UP000036520">
    <property type="component" value="Chromosome"/>
</dbReference>
<dbReference type="AlphaFoldDB" id="A0A0H4PDM6"/>
<dbReference type="PROSITE" id="PS01196">
    <property type="entry name" value="PEPT_TRNA_HYDROL_2"/>
    <property type="match status" value="1"/>
</dbReference>
<comment type="subunit">
    <text evidence="7">Monomer.</text>
</comment>
<organism evidence="10 11">
    <name type="scientific">Cyclobacterium amurskyense</name>
    <dbReference type="NCBI Taxonomy" id="320787"/>
    <lineage>
        <taxon>Bacteria</taxon>
        <taxon>Pseudomonadati</taxon>
        <taxon>Bacteroidota</taxon>
        <taxon>Cytophagia</taxon>
        <taxon>Cytophagales</taxon>
        <taxon>Cyclobacteriaceae</taxon>
        <taxon>Cyclobacterium</taxon>
    </lineage>
</organism>
<dbReference type="EMBL" id="CP012040">
    <property type="protein sequence ID" value="AKP52354.1"/>
    <property type="molecule type" value="Genomic_DNA"/>
</dbReference>
<keyword evidence="11" id="KW-1185">Reference proteome</keyword>
<evidence type="ECO:0000256" key="4">
    <source>
        <dbReference type="ARBA" id="ARBA00022884"/>
    </source>
</evidence>
<keyword evidence="4 7" id="KW-0694">RNA-binding</keyword>
<dbReference type="GO" id="GO:0005737">
    <property type="term" value="C:cytoplasm"/>
    <property type="evidence" value="ECO:0007669"/>
    <property type="project" value="UniProtKB-SubCell"/>
</dbReference>
<name>A0A0H4PDM6_9BACT</name>
<accession>A0A0H4PDM6</accession>
<dbReference type="OrthoDB" id="9800507at2"/>
<evidence type="ECO:0000256" key="7">
    <source>
        <dbReference type="HAMAP-Rule" id="MF_00083"/>
    </source>
</evidence>
<dbReference type="SUPFAM" id="SSF53178">
    <property type="entry name" value="Peptidyl-tRNA hydrolase-like"/>
    <property type="match status" value="1"/>
</dbReference>
<evidence type="ECO:0000313" key="11">
    <source>
        <dbReference type="Proteomes" id="UP000036520"/>
    </source>
</evidence>
<dbReference type="PANTHER" id="PTHR17224:SF1">
    <property type="entry name" value="PEPTIDYL-TRNA HYDROLASE"/>
    <property type="match status" value="1"/>
</dbReference>
<dbReference type="EC" id="3.1.1.29" evidence="1 7"/>
<sequence length="186" mass="21119">MKYLVVGLGNIGPEYELTRHNVGFLILDRLADENKLSWESDRLAFTCLLKHKGRQIHLIKPTTYMNLSGKAVNYWMKALKIPKENVLVVVDDLALPFGKLRLKPKGSSAGHNGLKNIEELTGGQNYSRLRFGIGDDFPKGRQIDYVLGKWSQEEIDTLPIYMDKAIEVITAFSTIGLEKTMNFYNK</sequence>
<keyword evidence="2 7" id="KW-0820">tRNA-binding</keyword>
<feature type="binding site" evidence="7">
    <location>
        <position position="64"/>
    </location>
    <ligand>
        <name>tRNA</name>
        <dbReference type="ChEBI" id="CHEBI:17843"/>
    </ligand>
</feature>
<feature type="active site" description="Proton acceptor" evidence="7">
    <location>
        <position position="20"/>
    </location>
</feature>